<name>A0A9D3M308_ANGAN</name>
<feature type="region of interest" description="Disordered" evidence="1">
    <location>
        <begin position="26"/>
        <end position="68"/>
    </location>
</feature>
<organism evidence="2 3">
    <name type="scientific">Anguilla anguilla</name>
    <name type="common">European freshwater eel</name>
    <name type="synonym">Muraena anguilla</name>
    <dbReference type="NCBI Taxonomy" id="7936"/>
    <lineage>
        <taxon>Eukaryota</taxon>
        <taxon>Metazoa</taxon>
        <taxon>Chordata</taxon>
        <taxon>Craniata</taxon>
        <taxon>Vertebrata</taxon>
        <taxon>Euteleostomi</taxon>
        <taxon>Actinopterygii</taxon>
        <taxon>Neopterygii</taxon>
        <taxon>Teleostei</taxon>
        <taxon>Anguilliformes</taxon>
        <taxon>Anguillidae</taxon>
        <taxon>Anguilla</taxon>
    </lineage>
</organism>
<gene>
    <name evidence="2" type="ORF">ANANG_G00191900</name>
</gene>
<sequence length="68" mass="7105">MAKSPAYRTHITSIAKLKAQRPLLLSSPEVGGTGAMSSCVPSLPSAEPCPPLTMPPARLQPLGRPCHT</sequence>
<proteinExistence type="predicted"/>
<evidence type="ECO:0000256" key="1">
    <source>
        <dbReference type="SAM" id="MobiDB-lite"/>
    </source>
</evidence>
<dbReference type="AlphaFoldDB" id="A0A9D3M308"/>
<reference evidence="2" key="1">
    <citation type="submission" date="2021-01" db="EMBL/GenBank/DDBJ databases">
        <title>A chromosome-scale assembly of European eel, Anguilla anguilla.</title>
        <authorList>
            <person name="Henkel C."/>
            <person name="Jong-Raadsen S.A."/>
            <person name="Dufour S."/>
            <person name="Weltzien F.-A."/>
            <person name="Palstra A.P."/>
            <person name="Pelster B."/>
            <person name="Spaink H.P."/>
            <person name="Van Den Thillart G.E."/>
            <person name="Jansen H."/>
            <person name="Zahm M."/>
            <person name="Klopp C."/>
            <person name="Cedric C."/>
            <person name="Louis A."/>
            <person name="Berthelot C."/>
            <person name="Parey E."/>
            <person name="Roest Crollius H."/>
            <person name="Montfort J."/>
            <person name="Robinson-Rechavi M."/>
            <person name="Bucao C."/>
            <person name="Bouchez O."/>
            <person name="Gislard M."/>
            <person name="Lluch J."/>
            <person name="Milhes M."/>
            <person name="Lampietro C."/>
            <person name="Lopez Roques C."/>
            <person name="Donnadieu C."/>
            <person name="Braasch I."/>
            <person name="Desvignes T."/>
            <person name="Postlethwait J."/>
            <person name="Bobe J."/>
            <person name="Guiguen Y."/>
            <person name="Dirks R."/>
        </authorList>
    </citation>
    <scope>NUCLEOTIDE SEQUENCE</scope>
    <source>
        <strain evidence="2">Tag_6206</strain>
        <tissue evidence="2">Liver</tissue>
    </source>
</reference>
<evidence type="ECO:0000313" key="3">
    <source>
        <dbReference type="Proteomes" id="UP001044222"/>
    </source>
</evidence>
<dbReference type="Proteomes" id="UP001044222">
    <property type="component" value="Chromosome 10"/>
</dbReference>
<protein>
    <submittedName>
        <fullName evidence="2">Uncharacterized protein</fullName>
    </submittedName>
</protein>
<keyword evidence="3" id="KW-1185">Reference proteome</keyword>
<evidence type="ECO:0000313" key="2">
    <source>
        <dbReference type="EMBL" id="KAG5840742.1"/>
    </source>
</evidence>
<dbReference type="EMBL" id="JAFIRN010000010">
    <property type="protein sequence ID" value="KAG5840742.1"/>
    <property type="molecule type" value="Genomic_DNA"/>
</dbReference>
<comment type="caution">
    <text evidence="2">The sequence shown here is derived from an EMBL/GenBank/DDBJ whole genome shotgun (WGS) entry which is preliminary data.</text>
</comment>
<accession>A0A9D3M308</accession>